<feature type="compositionally biased region" description="Low complexity" evidence="3">
    <location>
        <begin position="212"/>
        <end position="224"/>
    </location>
</feature>
<evidence type="ECO:0000256" key="1">
    <source>
        <dbReference type="ARBA" id="ARBA00023125"/>
    </source>
</evidence>
<name>A0A8T0GRX1_CERPU</name>
<comment type="caution">
    <text evidence="4">The sequence shown here is derived from an EMBL/GenBank/DDBJ whole genome shotgun (WGS) entry which is preliminary data.</text>
</comment>
<dbReference type="EMBL" id="CM026430">
    <property type="protein sequence ID" value="KAG0562411.1"/>
    <property type="molecule type" value="Genomic_DNA"/>
</dbReference>
<dbReference type="InterPro" id="IPR000424">
    <property type="entry name" value="Primosome_PriB/ssb"/>
</dbReference>
<dbReference type="Pfam" id="PF00436">
    <property type="entry name" value="SSB"/>
    <property type="match status" value="1"/>
</dbReference>
<dbReference type="HAMAP" id="MF_00984">
    <property type="entry name" value="SSB"/>
    <property type="match status" value="1"/>
</dbReference>
<accession>A0A8T0GRX1</accession>
<protein>
    <submittedName>
        <fullName evidence="4">Uncharacterized protein</fullName>
    </submittedName>
</protein>
<evidence type="ECO:0000313" key="4">
    <source>
        <dbReference type="EMBL" id="KAG0562411.1"/>
    </source>
</evidence>
<feature type="compositionally biased region" description="Polar residues" evidence="3">
    <location>
        <begin position="313"/>
        <end position="328"/>
    </location>
</feature>
<feature type="region of interest" description="Disordered" evidence="3">
    <location>
        <begin position="313"/>
        <end position="336"/>
    </location>
</feature>
<keyword evidence="1 2" id="KW-0238">DNA-binding</keyword>
<dbReference type="GO" id="GO:0006264">
    <property type="term" value="P:mitochondrial DNA replication"/>
    <property type="evidence" value="ECO:0007669"/>
    <property type="project" value="TreeGrafter"/>
</dbReference>
<dbReference type="PANTHER" id="PTHR10302">
    <property type="entry name" value="SINGLE-STRANDED DNA-BINDING PROTEIN"/>
    <property type="match status" value="1"/>
</dbReference>
<reference evidence="4" key="1">
    <citation type="submission" date="2020-06" db="EMBL/GenBank/DDBJ databases">
        <title>WGS assembly of Ceratodon purpureus strain R40.</title>
        <authorList>
            <person name="Carey S.B."/>
            <person name="Jenkins J."/>
            <person name="Shu S."/>
            <person name="Lovell J.T."/>
            <person name="Sreedasyam A."/>
            <person name="Maumus F."/>
            <person name="Tiley G.P."/>
            <person name="Fernandez-Pozo N."/>
            <person name="Barry K."/>
            <person name="Chen C."/>
            <person name="Wang M."/>
            <person name="Lipzen A."/>
            <person name="Daum C."/>
            <person name="Saski C.A."/>
            <person name="Payton A.C."/>
            <person name="Mcbreen J.C."/>
            <person name="Conrad R.E."/>
            <person name="Kollar L.M."/>
            <person name="Olsson S."/>
            <person name="Huttunen S."/>
            <person name="Landis J.B."/>
            <person name="Wickett N.J."/>
            <person name="Johnson M.G."/>
            <person name="Rensing S.A."/>
            <person name="Grimwood J."/>
            <person name="Schmutz J."/>
            <person name="Mcdaniel S.F."/>
        </authorList>
    </citation>
    <scope>NUCLEOTIDE SEQUENCE</scope>
    <source>
        <strain evidence="4">R40</strain>
    </source>
</reference>
<dbReference type="GO" id="GO:0042645">
    <property type="term" value="C:mitochondrial nucleoid"/>
    <property type="evidence" value="ECO:0007669"/>
    <property type="project" value="TreeGrafter"/>
</dbReference>
<dbReference type="GO" id="GO:0003697">
    <property type="term" value="F:single-stranded DNA binding"/>
    <property type="evidence" value="ECO:0007669"/>
    <property type="project" value="InterPro"/>
</dbReference>
<dbReference type="InterPro" id="IPR012340">
    <property type="entry name" value="NA-bd_OB-fold"/>
</dbReference>
<feature type="region of interest" description="Disordered" evidence="3">
    <location>
        <begin position="209"/>
        <end position="241"/>
    </location>
</feature>
<keyword evidence="5" id="KW-1185">Reference proteome</keyword>
<proteinExistence type="inferred from homology"/>
<dbReference type="Gene3D" id="2.40.50.140">
    <property type="entry name" value="Nucleic acid-binding proteins"/>
    <property type="match status" value="1"/>
</dbReference>
<dbReference type="PROSITE" id="PS50935">
    <property type="entry name" value="SSB"/>
    <property type="match status" value="1"/>
</dbReference>
<dbReference type="InterPro" id="IPR011344">
    <property type="entry name" value="ssDNA-bd"/>
</dbReference>
<evidence type="ECO:0000256" key="2">
    <source>
        <dbReference type="PROSITE-ProRule" id="PRU00252"/>
    </source>
</evidence>
<dbReference type="Proteomes" id="UP000822688">
    <property type="component" value="Chromosome 9"/>
</dbReference>
<dbReference type="PANTHER" id="PTHR10302:SF0">
    <property type="entry name" value="SINGLE-STRANDED DNA-BINDING PROTEIN, MITOCHONDRIAL"/>
    <property type="match status" value="1"/>
</dbReference>
<dbReference type="NCBIfam" id="TIGR00621">
    <property type="entry name" value="ssb"/>
    <property type="match status" value="1"/>
</dbReference>
<sequence>MAVVVRAVSFVAVTHSSSSSGAAATMMFARVLKSGVALKAVRRGTGLSMGRSAVRLPVVARPMRRCYSQVVGSQWRSEVNGFEGHEVEVDSSNEFPRPSSVPWSKEMANTVHLIGNVGREVEVKYLDTGKVVANASLAVQRNSMKKDDPPSWFEMEFWDSLAEIAGYHLKKGDQVYVTGRLMVDSFMKGDVNQRTARVVVNNVHFVEGNRNTTSSAQSGRSTSSPWTQSRPTQSQSRPGASLYAAANAETEKLWNAYFSDPDHWWDNRAKKPSPKSPDFKHKTTNEALWIVSKRTPSWVPLQLEKLEKAKQEFMTNGGRTQNRQSNIFSGADFKDF</sequence>
<evidence type="ECO:0000313" key="5">
    <source>
        <dbReference type="Proteomes" id="UP000822688"/>
    </source>
</evidence>
<dbReference type="AlphaFoldDB" id="A0A8T0GRX1"/>
<organism evidence="4 5">
    <name type="scientific">Ceratodon purpureus</name>
    <name type="common">Fire moss</name>
    <name type="synonym">Dicranum purpureum</name>
    <dbReference type="NCBI Taxonomy" id="3225"/>
    <lineage>
        <taxon>Eukaryota</taxon>
        <taxon>Viridiplantae</taxon>
        <taxon>Streptophyta</taxon>
        <taxon>Embryophyta</taxon>
        <taxon>Bryophyta</taxon>
        <taxon>Bryophytina</taxon>
        <taxon>Bryopsida</taxon>
        <taxon>Dicranidae</taxon>
        <taxon>Pseudoditrichales</taxon>
        <taxon>Ditrichaceae</taxon>
        <taxon>Ceratodon</taxon>
    </lineage>
</organism>
<gene>
    <name evidence="4" type="ORF">KC19_9G143900</name>
</gene>
<dbReference type="CDD" id="cd04496">
    <property type="entry name" value="SSB_OBF"/>
    <property type="match status" value="1"/>
</dbReference>
<feature type="compositionally biased region" description="Polar residues" evidence="3">
    <location>
        <begin position="225"/>
        <end position="238"/>
    </location>
</feature>
<dbReference type="SUPFAM" id="SSF50249">
    <property type="entry name" value="Nucleic acid-binding proteins"/>
    <property type="match status" value="1"/>
</dbReference>
<evidence type="ECO:0000256" key="3">
    <source>
        <dbReference type="SAM" id="MobiDB-lite"/>
    </source>
</evidence>